<dbReference type="AlphaFoldDB" id="A0AAV1TPH8"/>
<sequence length="198" mass="22150">MKSASPDGQRLAIHDYMARELAESNWREVDIAVAARLLDATQTKVNFLLSRLTGKAKEWVLGKLVADEYSFPALKAIQSDLRLALQPPQEEKLVHSRLLSLLQGKMSMRDYVQMARHLASCIVTHPMDMYTQVNVLVYDMCEGQTRLSLERAKPATLKKAFATALREDFRITKACTKPSVVAAVKSTGSKPMEIDAIE</sequence>
<reference evidence="1" key="1">
    <citation type="submission" date="2024-01" db="EMBL/GenBank/DDBJ databases">
        <authorList>
            <person name="Webb A."/>
        </authorList>
    </citation>
    <scope>NUCLEOTIDE SEQUENCE</scope>
    <source>
        <strain evidence="1">Pm1</strain>
    </source>
</reference>
<evidence type="ECO:0000313" key="2">
    <source>
        <dbReference type="Proteomes" id="UP001162060"/>
    </source>
</evidence>
<evidence type="ECO:0000313" key="1">
    <source>
        <dbReference type="EMBL" id="CAK7923367.1"/>
    </source>
</evidence>
<evidence type="ECO:0008006" key="3">
    <source>
        <dbReference type="Google" id="ProtNLM"/>
    </source>
</evidence>
<proteinExistence type="predicted"/>
<accession>A0AAV1TPH8</accession>
<dbReference type="EMBL" id="CAKLBY020000068">
    <property type="protein sequence ID" value="CAK7923367.1"/>
    <property type="molecule type" value="Genomic_DNA"/>
</dbReference>
<protein>
    <recommendedName>
        <fullName evidence="3">Retrotransposon gag domain-containing protein</fullName>
    </recommendedName>
</protein>
<organism evidence="1 2">
    <name type="scientific">Peronospora matthiolae</name>
    <dbReference type="NCBI Taxonomy" id="2874970"/>
    <lineage>
        <taxon>Eukaryota</taxon>
        <taxon>Sar</taxon>
        <taxon>Stramenopiles</taxon>
        <taxon>Oomycota</taxon>
        <taxon>Peronosporomycetes</taxon>
        <taxon>Peronosporales</taxon>
        <taxon>Peronosporaceae</taxon>
        <taxon>Peronospora</taxon>
    </lineage>
</organism>
<dbReference type="Proteomes" id="UP001162060">
    <property type="component" value="Unassembled WGS sequence"/>
</dbReference>
<gene>
    <name evidence="1" type="ORF">PM001_LOCUS8517</name>
</gene>
<name>A0AAV1TPH8_9STRA</name>
<comment type="caution">
    <text evidence="1">The sequence shown here is derived from an EMBL/GenBank/DDBJ whole genome shotgun (WGS) entry which is preliminary data.</text>
</comment>